<organism evidence="2">
    <name type="scientific">uncultured Caudovirales phage</name>
    <dbReference type="NCBI Taxonomy" id="2100421"/>
    <lineage>
        <taxon>Viruses</taxon>
        <taxon>Duplodnaviria</taxon>
        <taxon>Heunggongvirae</taxon>
        <taxon>Uroviricota</taxon>
        <taxon>Caudoviricetes</taxon>
        <taxon>Peduoviridae</taxon>
        <taxon>Maltschvirus</taxon>
        <taxon>Maltschvirus maltsch</taxon>
    </lineage>
</organism>
<dbReference type="EMBL" id="MF417892">
    <property type="protein sequence ID" value="ASN69540.1"/>
    <property type="molecule type" value="Genomic_DNA"/>
</dbReference>
<protein>
    <recommendedName>
        <fullName evidence="3">Tip attachment protein J</fullName>
    </recommendedName>
</protein>
<evidence type="ECO:0000256" key="1">
    <source>
        <dbReference type="SAM" id="MobiDB-lite"/>
    </source>
</evidence>
<sequence>MQKAIAPLLLGALIAGAISLVVGVYTFLQMRKMQKKNQPKPNQLDGTIADEGISFYDLAGSPHVHTNITDIWDKTSQAIKKKSGGFLGMGKTSQVTGYRYYAKFAAFIGNRIEKFLAINFDNRGWIVHDPLKHPPNLLPVSEGNLFGEDEGGVSGNIDIHFGYPDQEPNAEYQKYFPLVSGYPYQSYLVFRGSAELGFYLGNSGYMKEMLLWPKRIHVKNNGEAQWHDLKAEIGKYEYHQFDESGYNHNAKSIRYSKYSLNEANFEQDDYLEQNIPESGSPFSFVSSGISAISSSSFPLAESNAEAKISFTESLGGIFDVKAIVTVNAETWSYTNIGFNVESVVKIEDRDQSAIYEISGKSSSDAVSLKIRTNGNKFFEGNYHIGGSFTMWIENVRVGSSISPTEHPDINPIHKIREILTDDTAMGKPETDINNMNFIKAADRIFDEGLGISWAVDEKSCIDAIEELCYHIEAGVRVNRQTGLYEIVLFRDDWFAENEIHEIAESKIKNLSLEVMNSDDIVNQLNVTYYERERIKNSTFSVYENGSILTMGHVNAESVDFPYFMIMRNAEVVANWKLKQFSTPAWSGSFTTGWREARKWNRYDLIRLPWSKKWNGTILVRIMKINLGNGADNTVTIDFEEIVPYSGEMNTSIVTDEPINQVLDPQPNSNTIFEMPYFEAVQMFGQTQVDAELIANPNMGYLMSAVAKPQNNSLYALLYTDGGTGIYTDFERASRIDYAPFAYLDESIKQLESTFKVSNITDIAQARAGSLIILNDELMVYESYDVESKTLTVKRGALDTVPQAHTAGNGVLYFYDDYSAYDPTQYTSSKNVNAQVLTTTPSGILNLNPQAVKNLKIKGRANRPYPPANVKLNGVYFPETHLVTRDLTITWADRNRLQQTGGELLGFYDAGVTVEPGVTYSYELSSGNSILEAKTAFMGNLAVIPASILIPNKPHTLKLWSTRDGYDSYQKFEHSFFVEAASLILTASTDGSKVSGNTVPAASISIDIDTSLKANMRSDGSSISGKAPAGSTITIEVEE</sequence>
<accession>A0A2H4J328</accession>
<evidence type="ECO:0000313" key="2">
    <source>
        <dbReference type="EMBL" id="ASN69540.1"/>
    </source>
</evidence>
<gene>
    <name evidence="2" type="ORF">2F2_22</name>
</gene>
<reference evidence="2" key="1">
    <citation type="submission" date="2017-06" db="EMBL/GenBank/DDBJ databases">
        <title>Novel phages from South African skin metaviromes.</title>
        <authorList>
            <person name="van Zyl L.J."/>
            <person name="Abrahams Y."/>
            <person name="Stander E.A."/>
            <person name="Kirby B.M."/>
            <person name="Clavaud C."/>
            <person name="Farcet C."/>
            <person name="Breton L."/>
            <person name="Trindade M.I."/>
        </authorList>
    </citation>
    <scope>NUCLEOTIDE SEQUENCE</scope>
</reference>
<evidence type="ECO:0008006" key="3">
    <source>
        <dbReference type="Google" id="ProtNLM"/>
    </source>
</evidence>
<feature type="region of interest" description="Disordered" evidence="1">
    <location>
        <begin position="1018"/>
        <end position="1038"/>
    </location>
</feature>
<proteinExistence type="predicted"/>
<name>A0A2H4J328_9CAUD</name>